<dbReference type="Pfam" id="PF11951">
    <property type="entry name" value="Fungal_trans_2"/>
    <property type="match status" value="1"/>
</dbReference>
<comment type="subcellular location">
    <subcellularLocation>
        <location evidence="1">Nucleus</location>
    </subcellularLocation>
</comment>
<feature type="region of interest" description="Disordered" evidence="7">
    <location>
        <begin position="57"/>
        <end position="94"/>
    </location>
</feature>
<evidence type="ECO:0000256" key="4">
    <source>
        <dbReference type="ARBA" id="ARBA00023125"/>
    </source>
</evidence>
<keyword evidence="10" id="KW-1185">Reference proteome</keyword>
<accession>A0AA38R3M8</accession>
<gene>
    <name evidence="9" type="ORF">NKR23_g10064</name>
</gene>
<evidence type="ECO:0000256" key="3">
    <source>
        <dbReference type="ARBA" id="ARBA00023015"/>
    </source>
</evidence>
<feature type="domain" description="Zn(2)-C6 fungal-type" evidence="8">
    <location>
        <begin position="9"/>
        <end position="37"/>
    </location>
</feature>
<name>A0AA38R3M8_9PEZI</name>
<evidence type="ECO:0000256" key="2">
    <source>
        <dbReference type="ARBA" id="ARBA00022833"/>
    </source>
</evidence>
<dbReference type="PANTHER" id="PTHR37534:SF15">
    <property type="entry name" value="ZN(II)2CYS6 TRANSCRIPTION FACTOR (EUROFUNG)"/>
    <property type="match status" value="1"/>
</dbReference>
<evidence type="ECO:0000256" key="1">
    <source>
        <dbReference type="ARBA" id="ARBA00004123"/>
    </source>
</evidence>
<dbReference type="GO" id="GO:0005634">
    <property type="term" value="C:nucleus"/>
    <property type="evidence" value="ECO:0007669"/>
    <property type="project" value="UniProtKB-SubCell"/>
</dbReference>
<evidence type="ECO:0000256" key="5">
    <source>
        <dbReference type="ARBA" id="ARBA00023163"/>
    </source>
</evidence>
<comment type="caution">
    <text evidence="9">The sequence shown here is derived from an EMBL/GenBank/DDBJ whole genome shotgun (WGS) entry which is preliminary data.</text>
</comment>
<evidence type="ECO:0000256" key="7">
    <source>
        <dbReference type="SAM" id="MobiDB-lite"/>
    </source>
</evidence>
<keyword evidence="2" id="KW-0862">Zinc</keyword>
<dbReference type="Pfam" id="PF00172">
    <property type="entry name" value="Zn_clus"/>
    <property type="match status" value="1"/>
</dbReference>
<dbReference type="Gene3D" id="4.10.240.10">
    <property type="entry name" value="Zn(2)-C6 fungal-type DNA-binding domain"/>
    <property type="match status" value="1"/>
</dbReference>
<dbReference type="PANTHER" id="PTHR37534">
    <property type="entry name" value="TRANSCRIPTIONAL ACTIVATOR PROTEIN UGA3"/>
    <property type="match status" value="1"/>
</dbReference>
<organism evidence="9 10">
    <name type="scientific">Pleurostoma richardsiae</name>
    <dbReference type="NCBI Taxonomy" id="41990"/>
    <lineage>
        <taxon>Eukaryota</taxon>
        <taxon>Fungi</taxon>
        <taxon>Dikarya</taxon>
        <taxon>Ascomycota</taxon>
        <taxon>Pezizomycotina</taxon>
        <taxon>Sordariomycetes</taxon>
        <taxon>Sordariomycetidae</taxon>
        <taxon>Calosphaeriales</taxon>
        <taxon>Pleurostomataceae</taxon>
        <taxon>Pleurostoma</taxon>
    </lineage>
</organism>
<dbReference type="GO" id="GO:0045944">
    <property type="term" value="P:positive regulation of transcription by RNA polymerase II"/>
    <property type="evidence" value="ECO:0007669"/>
    <property type="project" value="TreeGrafter"/>
</dbReference>
<dbReference type="InterPro" id="IPR001138">
    <property type="entry name" value="Zn2Cys6_DnaBD"/>
</dbReference>
<protein>
    <submittedName>
        <fullName evidence="9">Fungal Zn binuclear cluster domain containing protein</fullName>
    </submittedName>
</protein>
<dbReference type="PROSITE" id="PS50048">
    <property type="entry name" value="ZN2_CY6_FUNGAL_2"/>
    <property type="match status" value="1"/>
</dbReference>
<sequence length="477" mass="52949">MPHTRSRTGCFTCREDGYKCDEQRPYCGRCLRLEKVCKGYGIRLKWRAFAPPAPAPASLSAPALRHPESAPPMTQTKRRRRSRQLASRTLSPSAEQLTSAALAAVATPSYIPPDVDTESRYLLHHWTVTLAANLSMTAGSGTRNPFLLHLTPMLFQSLALRFAISSMAASHLAILRGDDRAMEMTAARHRLRAVSSLRRTIQAEHPELSLAAILMLQLSDRLFAADTGVDHLSGAKAVIAWGQGCSSRWDDSSAAQFILSLCFYHDIMSSVARGASPLLQLPHSFPIEGLSRMQELTSVLELVGMISRLRVQTPAVADASLAPAIEHALEEAGDSSVVEQVLDDVGHTTQAYRHAAFIYLYRVWRNEGAPYPPTSENAQRCLLHLLQVPVTSPLVSAHVWPLWTAGCESIDDRNRQLVRDRVDAMFHVRHLPSLRRIKDDMEEVWKIKDAARNLTGVDNVDCVKFILANRQREADLA</sequence>
<keyword evidence="6" id="KW-0539">Nucleus</keyword>
<evidence type="ECO:0000313" key="9">
    <source>
        <dbReference type="EMBL" id="KAJ9134630.1"/>
    </source>
</evidence>
<dbReference type="SUPFAM" id="SSF57701">
    <property type="entry name" value="Zn2/Cys6 DNA-binding domain"/>
    <property type="match status" value="1"/>
</dbReference>
<evidence type="ECO:0000259" key="8">
    <source>
        <dbReference type="PROSITE" id="PS50048"/>
    </source>
</evidence>
<evidence type="ECO:0000313" key="10">
    <source>
        <dbReference type="Proteomes" id="UP001174694"/>
    </source>
</evidence>
<keyword evidence="4" id="KW-0238">DNA-binding</keyword>
<dbReference type="InterPro" id="IPR021858">
    <property type="entry name" value="Fun_TF"/>
</dbReference>
<dbReference type="Proteomes" id="UP001174694">
    <property type="component" value="Unassembled WGS sequence"/>
</dbReference>
<dbReference type="SMART" id="SM00066">
    <property type="entry name" value="GAL4"/>
    <property type="match status" value="1"/>
</dbReference>
<proteinExistence type="predicted"/>
<dbReference type="GO" id="GO:0000981">
    <property type="term" value="F:DNA-binding transcription factor activity, RNA polymerase II-specific"/>
    <property type="evidence" value="ECO:0007669"/>
    <property type="project" value="InterPro"/>
</dbReference>
<dbReference type="InterPro" id="IPR036864">
    <property type="entry name" value="Zn2-C6_fun-type_DNA-bd_sf"/>
</dbReference>
<keyword evidence="3" id="KW-0805">Transcription regulation</keyword>
<evidence type="ECO:0000256" key="6">
    <source>
        <dbReference type="ARBA" id="ARBA00023242"/>
    </source>
</evidence>
<keyword evidence="5" id="KW-0804">Transcription</keyword>
<dbReference type="GO" id="GO:0008270">
    <property type="term" value="F:zinc ion binding"/>
    <property type="evidence" value="ECO:0007669"/>
    <property type="project" value="InterPro"/>
</dbReference>
<reference evidence="9" key="1">
    <citation type="submission" date="2022-07" db="EMBL/GenBank/DDBJ databases">
        <title>Fungi with potential for degradation of polypropylene.</title>
        <authorList>
            <person name="Gostincar C."/>
        </authorList>
    </citation>
    <scope>NUCLEOTIDE SEQUENCE</scope>
    <source>
        <strain evidence="9">EXF-13308</strain>
    </source>
</reference>
<dbReference type="CDD" id="cd00067">
    <property type="entry name" value="GAL4"/>
    <property type="match status" value="1"/>
</dbReference>
<dbReference type="EMBL" id="JANBVO010000042">
    <property type="protein sequence ID" value="KAJ9134630.1"/>
    <property type="molecule type" value="Genomic_DNA"/>
</dbReference>
<dbReference type="GO" id="GO:0000976">
    <property type="term" value="F:transcription cis-regulatory region binding"/>
    <property type="evidence" value="ECO:0007669"/>
    <property type="project" value="TreeGrafter"/>
</dbReference>
<dbReference type="AlphaFoldDB" id="A0AA38R3M8"/>